<keyword evidence="3" id="KW-1185">Reference proteome</keyword>
<accession>A0A8J3CJ53</accession>
<proteinExistence type="predicted"/>
<reference evidence="2" key="1">
    <citation type="journal article" date="2014" name="Int. J. Syst. Evol. Microbiol.">
        <title>Complete genome sequence of Corynebacterium casei LMG S-19264T (=DSM 44701T), isolated from a smear-ripened cheese.</title>
        <authorList>
            <consortium name="US DOE Joint Genome Institute (JGI-PGF)"/>
            <person name="Walter F."/>
            <person name="Albersmeier A."/>
            <person name="Kalinowski J."/>
            <person name="Ruckert C."/>
        </authorList>
    </citation>
    <scope>NUCLEOTIDE SEQUENCE</scope>
    <source>
        <strain evidence="2">CGMCC 4.5737</strain>
    </source>
</reference>
<sequence>MERVSRRSVLGKPDNGQRRWLTATLHQNSVHLGHPEPVDQRISKGIRGDAGKEPDGHPKATERHRDIERATAEAREQRCQLPRRGTFRRYQVDQGFTTDEDHVTSPDFVPRTGSSR</sequence>
<evidence type="ECO:0000313" key="3">
    <source>
        <dbReference type="Proteomes" id="UP000637578"/>
    </source>
</evidence>
<evidence type="ECO:0000256" key="1">
    <source>
        <dbReference type="SAM" id="MobiDB-lite"/>
    </source>
</evidence>
<gene>
    <name evidence="2" type="ORF">GCM10012275_52150</name>
</gene>
<protein>
    <submittedName>
        <fullName evidence="2">Uncharacterized protein</fullName>
    </submittedName>
</protein>
<name>A0A8J3CJ53_9PSEU</name>
<dbReference type="EMBL" id="BMMK01000033">
    <property type="protein sequence ID" value="GGM74981.1"/>
    <property type="molecule type" value="Genomic_DNA"/>
</dbReference>
<organism evidence="2 3">
    <name type="scientific">Longimycelium tulufanense</name>
    <dbReference type="NCBI Taxonomy" id="907463"/>
    <lineage>
        <taxon>Bacteria</taxon>
        <taxon>Bacillati</taxon>
        <taxon>Actinomycetota</taxon>
        <taxon>Actinomycetes</taxon>
        <taxon>Pseudonocardiales</taxon>
        <taxon>Pseudonocardiaceae</taxon>
        <taxon>Longimycelium</taxon>
    </lineage>
</organism>
<dbReference type="AlphaFoldDB" id="A0A8J3CJ53"/>
<feature type="region of interest" description="Disordered" evidence="1">
    <location>
        <begin position="81"/>
        <end position="116"/>
    </location>
</feature>
<reference evidence="2" key="2">
    <citation type="submission" date="2020-09" db="EMBL/GenBank/DDBJ databases">
        <authorList>
            <person name="Sun Q."/>
            <person name="Zhou Y."/>
        </authorList>
    </citation>
    <scope>NUCLEOTIDE SEQUENCE</scope>
    <source>
        <strain evidence="2">CGMCC 4.5737</strain>
    </source>
</reference>
<dbReference type="Proteomes" id="UP000637578">
    <property type="component" value="Unassembled WGS sequence"/>
</dbReference>
<evidence type="ECO:0000313" key="2">
    <source>
        <dbReference type="EMBL" id="GGM74981.1"/>
    </source>
</evidence>
<feature type="compositionally biased region" description="Basic and acidic residues" evidence="1">
    <location>
        <begin position="33"/>
        <end position="65"/>
    </location>
</feature>
<comment type="caution">
    <text evidence="2">The sequence shown here is derived from an EMBL/GenBank/DDBJ whole genome shotgun (WGS) entry which is preliminary data.</text>
</comment>
<feature type="region of interest" description="Disordered" evidence="1">
    <location>
        <begin position="26"/>
        <end position="65"/>
    </location>
</feature>